<dbReference type="RefSeq" id="WP_151561898.1">
    <property type="nucleotide sequence ID" value="NZ_WBMT01000009.1"/>
</dbReference>
<feature type="region of interest" description="Disordered" evidence="1">
    <location>
        <begin position="48"/>
        <end position="68"/>
    </location>
</feature>
<dbReference type="Proteomes" id="UP000468735">
    <property type="component" value="Unassembled WGS sequence"/>
</dbReference>
<gene>
    <name evidence="2" type="ORF">F8566_19670</name>
</gene>
<dbReference type="AlphaFoldDB" id="A0A6H9YJR8"/>
<protein>
    <submittedName>
        <fullName evidence="2">Uncharacterized protein</fullName>
    </submittedName>
</protein>
<accession>A0A6H9YJR8</accession>
<feature type="compositionally biased region" description="Basic and acidic residues" evidence="1">
    <location>
        <begin position="59"/>
        <end position="68"/>
    </location>
</feature>
<proteinExistence type="predicted"/>
<evidence type="ECO:0000256" key="1">
    <source>
        <dbReference type="SAM" id="MobiDB-lite"/>
    </source>
</evidence>
<evidence type="ECO:0000313" key="3">
    <source>
        <dbReference type="Proteomes" id="UP000468735"/>
    </source>
</evidence>
<organism evidence="2 3">
    <name type="scientific">Actinomadura rudentiformis</name>
    <dbReference type="NCBI Taxonomy" id="359158"/>
    <lineage>
        <taxon>Bacteria</taxon>
        <taxon>Bacillati</taxon>
        <taxon>Actinomycetota</taxon>
        <taxon>Actinomycetes</taxon>
        <taxon>Streptosporangiales</taxon>
        <taxon>Thermomonosporaceae</taxon>
        <taxon>Actinomadura</taxon>
    </lineage>
</organism>
<dbReference type="EMBL" id="WBMT01000009">
    <property type="protein sequence ID" value="KAB2347245.1"/>
    <property type="molecule type" value="Genomic_DNA"/>
</dbReference>
<evidence type="ECO:0000313" key="2">
    <source>
        <dbReference type="EMBL" id="KAB2347245.1"/>
    </source>
</evidence>
<dbReference type="OrthoDB" id="3629590at2"/>
<sequence>MVKIRLTGLPAEVQDAADRIAAVVAVLETSRPYPRRGNSRLVSLYLEADVSTPPTPGDADTRPSDSNK</sequence>
<comment type="caution">
    <text evidence="2">The sequence shown here is derived from an EMBL/GenBank/DDBJ whole genome shotgun (WGS) entry which is preliminary data.</text>
</comment>
<name>A0A6H9YJR8_9ACTN</name>
<reference evidence="2 3" key="1">
    <citation type="submission" date="2019-09" db="EMBL/GenBank/DDBJ databases">
        <title>Actinomadura physcomitrii sp. nov., a novel actinomycete isolated from moss [Physcomitrium sphaericum (Ludw) Fuernr].</title>
        <authorList>
            <person name="Zhuang X."/>
            <person name="Liu C."/>
        </authorList>
    </citation>
    <scope>NUCLEOTIDE SEQUENCE [LARGE SCALE GENOMIC DNA]</scope>
    <source>
        <strain evidence="2 3">HMC1</strain>
    </source>
</reference>
<keyword evidence="3" id="KW-1185">Reference proteome</keyword>